<gene>
    <name evidence="2" type="ORF">HYALB_00004383</name>
</gene>
<dbReference type="EMBL" id="CAJVRM010000109">
    <property type="protein sequence ID" value="CAG8974586.1"/>
    <property type="molecule type" value="Genomic_DNA"/>
</dbReference>
<dbReference type="InterPro" id="IPR045518">
    <property type="entry name" value="2EXR"/>
</dbReference>
<dbReference type="Pfam" id="PF20150">
    <property type="entry name" value="2EXR"/>
    <property type="match status" value="1"/>
</dbReference>
<sequence length="255" mass="29100">MPQTRAQAKKEAVVSTWAYLESKNIQKEHALFPGKLQVQRFNPPSVLHVSREAREIGLKHYTLAFGTAEGSEYQVNEKGIHEPFIYVNWKVDIFFPTSDDAASGFVTKTKPARYRVAIDEVGALKFDPVLWGKGRGHEYRYLEEVIVVVPMGNLTFPSILRRLQFSRPINFDIQTPSESQLQQILCDCAFEELENTLDLTQTNVRHALEWDDTIEETIDENKNVNPEAWEAAYDAIFDALYAKLPKITPGLIEVN</sequence>
<organism evidence="2 3">
    <name type="scientific">Hymenoscyphus albidus</name>
    <dbReference type="NCBI Taxonomy" id="595503"/>
    <lineage>
        <taxon>Eukaryota</taxon>
        <taxon>Fungi</taxon>
        <taxon>Dikarya</taxon>
        <taxon>Ascomycota</taxon>
        <taxon>Pezizomycotina</taxon>
        <taxon>Leotiomycetes</taxon>
        <taxon>Helotiales</taxon>
        <taxon>Helotiaceae</taxon>
        <taxon>Hymenoscyphus</taxon>
    </lineage>
</organism>
<evidence type="ECO:0000313" key="3">
    <source>
        <dbReference type="Proteomes" id="UP000701801"/>
    </source>
</evidence>
<comment type="caution">
    <text evidence="2">The sequence shown here is derived from an EMBL/GenBank/DDBJ whole genome shotgun (WGS) entry which is preliminary data.</text>
</comment>
<evidence type="ECO:0000259" key="1">
    <source>
        <dbReference type="Pfam" id="PF20150"/>
    </source>
</evidence>
<proteinExistence type="predicted"/>
<reference evidence="2" key="1">
    <citation type="submission" date="2021-07" db="EMBL/GenBank/DDBJ databases">
        <authorList>
            <person name="Durling M."/>
        </authorList>
    </citation>
    <scope>NUCLEOTIDE SEQUENCE</scope>
</reference>
<dbReference type="AlphaFoldDB" id="A0A9N9LNA3"/>
<keyword evidence="3" id="KW-1185">Reference proteome</keyword>
<name>A0A9N9LNA3_9HELO</name>
<dbReference type="OrthoDB" id="3473305at2759"/>
<evidence type="ECO:0000313" key="2">
    <source>
        <dbReference type="EMBL" id="CAG8974586.1"/>
    </source>
</evidence>
<accession>A0A9N9LNA3</accession>
<protein>
    <recommendedName>
        <fullName evidence="1">2EXR domain-containing protein</fullName>
    </recommendedName>
</protein>
<feature type="domain" description="2EXR" evidence="1">
    <location>
        <begin position="33"/>
        <end position="94"/>
    </location>
</feature>
<dbReference type="Proteomes" id="UP000701801">
    <property type="component" value="Unassembled WGS sequence"/>
</dbReference>